<name>A0A838XLA3_9ACTN</name>
<gene>
    <name evidence="2" type="ORF">H1W00_13815</name>
</gene>
<dbReference type="AlphaFoldDB" id="A0A838XLA3"/>
<evidence type="ECO:0000313" key="2">
    <source>
        <dbReference type="EMBL" id="MBA4609558.1"/>
    </source>
</evidence>
<organism evidence="2 3">
    <name type="scientific">Aeromicrobium phoceense</name>
    <dbReference type="NCBI Taxonomy" id="2754045"/>
    <lineage>
        <taxon>Bacteria</taxon>
        <taxon>Bacillati</taxon>
        <taxon>Actinomycetota</taxon>
        <taxon>Actinomycetes</taxon>
        <taxon>Propionibacteriales</taxon>
        <taxon>Nocardioidaceae</taxon>
        <taxon>Aeromicrobium</taxon>
    </lineage>
</organism>
<evidence type="ECO:0000256" key="1">
    <source>
        <dbReference type="SAM" id="Phobius"/>
    </source>
</evidence>
<proteinExistence type="predicted"/>
<comment type="caution">
    <text evidence="2">The sequence shown here is derived from an EMBL/GenBank/DDBJ whole genome shotgun (WGS) entry which is preliminary data.</text>
</comment>
<protein>
    <submittedName>
        <fullName evidence="2">Uncharacterized protein</fullName>
    </submittedName>
</protein>
<dbReference type="Proteomes" id="UP000550354">
    <property type="component" value="Unassembled WGS sequence"/>
</dbReference>
<dbReference type="EMBL" id="JACEOG010000002">
    <property type="protein sequence ID" value="MBA4609558.1"/>
    <property type="molecule type" value="Genomic_DNA"/>
</dbReference>
<dbReference type="RefSeq" id="WP_181756415.1">
    <property type="nucleotide sequence ID" value="NZ_JACEOG010000002.1"/>
</dbReference>
<keyword evidence="1" id="KW-0812">Transmembrane</keyword>
<sequence>MSTTTLYAALAATLIATGWLLPMGVIRMLAYRSGEVDHTKGMRNIAILALTLGIVSAVACLSLAAVVASR</sequence>
<feature type="transmembrane region" description="Helical" evidence="1">
    <location>
        <begin position="47"/>
        <end position="68"/>
    </location>
</feature>
<keyword evidence="1" id="KW-1133">Transmembrane helix</keyword>
<keyword evidence="1" id="KW-0472">Membrane</keyword>
<feature type="transmembrane region" description="Helical" evidence="1">
    <location>
        <begin position="6"/>
        <end position="26"/>
    </location>
</feature>
<keyword evidence="3" id="KW-1185">Reference proteome</keyword>
<reference evidence="2 3" key="1">
    <citation type="submission" date="2020-07" db="EMBL/GenBank/DDBJ databases">
        <title>Draft genome and description of Aeromicrobium phoceense strain Marseille-Q0843 isolated from healthy skin swab.</title>
        <authorList>
            <person name="Boxberger M."/>
            <person name="La Scola B."/>
        </authorList>
    </citation>
    <scope>NUCLEOTIDE SEQUENCE [LARGE SCALE GENOMIC DNA]</scope>
    <source>
        <strain evidence="2 3">Marseille-Q0843</strain>
    </source>
</reference>
<evidence type="ECO:0000313" key="3">
    <source>
        <dbReference type="Proteomes" id="UP000550354"/>
    </source>
</evidence>
<accession>A0A838XLA3</accession>